<reference evidence="2" key="1">
    <citation type="journal article" date="2020" name="Nat. Commun.">
        <title>Genome sequence of the cluster root forming white lupin.</title>
        <authorList>
            <person name="Hufnagel B."/>
            <person name="Marques A."/>
            <person name="Soriano A."/>
            <person name="Marques L."/>
            <person name="Divol F."/>
            <person name="Doumas P."/>
            <person name="Sallet E."/>
            <person name="Mancinotti D."/>
            <person name="Carrere S."/>
            <person name="Marande W."/>
            <person name="Arribat S."/>
            <person name="Keller J."/>
            <person name="Huneau C."/>
            <person name="Blein T."/>
            <person name="Aime D."/>
            <person name="Laguerre M."/>
            <person name="Taylor J."/>
            <person name="Schubert V."/>
            <person name="Nelson M."/>
            <person name="Geu-Flores F."/>
            <person name="Crespi M."/>
            <person name="Gallardo-Guerrero K."/>
            <person name="Delaux P.-M."/>
            <person name="Salse J."/>
            <person name="Berges H."/>
            <person name="Guyot R."/>
            <person name="Gouzy J."/>
            <person name="Peret B."/>
        </authorList>
    </citation>
    <scope>NUCLEOTIDE SEQUENCE [LARGE SCALE GENOMIC DNA]</scope>
    <source>
        <strain evidence="2">cv. Amiga</strain>
    </source>
</reference>
<dbReference type="Proteomes" id="UP000447434">
    <property type="component" value="Chromosome 19"/>
</dbReference>
<name>A0A6A4NF10_LUPAL</name>
<sequence length="87" mass="9378">MATTTTTLFLSNPFKSQFPIITTRYSHPNFTYSSVTAQSHSAKHHLLTLISDEDRGIKTQTNPQKRASIVDAIDAIAAVGVGSITTG</sequence>
<dbReference type="AlphaFoldDB" id="A0A6A4NF10"/>
<gene>
    <name evidence="1" type="ORF">Lalb_Chr19g0127491</name>
</gene>
<organism evidence="1 2">
    <name type="scientific">Lupinus albus</name>
    <name type="common">White lupine</name>
    <name type="synonym">Lupinus termis</name>
    <dbReference type="NCBI Taxonomy" id="3870"/>
    <lineage>
        <taxon>Eukaryota</taxon>
        <taxon>Viridiplantae</taxon>
        <taxon>Streptophyta</taxon>
        <taxon>Embryophyta</taxon>
        <taxon>Tracheophyta</taxon>
        <taxon>Spermatophyta</taxon>
        <taxon>Magnoliopsida</taxon>
        <taxon>eudicotyledons</taxon>
        <taxon>Gunneridae</taxon>
        <taxon>Pentapetalae</taxon>
        <taxon>rosids</taxon>
        <taxon>fabids</taxon>
        <taxon>Fabales</taxon>
        <taxon>Fabaceae</taxon>
        <taxon>Papilionoideae</taxon>
        <taxon>50 kb inversion clade</taxon>
        <taxon>genistoids sensu lato</taxon>
        <taxon>core genistoids</taxon>
        <taxon>Genisteae</taxon>
        <taxon>Lupinus</taxon>
    </lineage>
</organism>
<evidence type="ECO:0000313" key="1">
    <source>
        <dbReference type="EMBL" id="KAE9592276.1"/>
    </source>
</evidence>
<dbReference type="EMBL" id="WOCE01000019">
    <property type="protein sequence ID" value="KAE9592276.1"/>
    <property type="molecule type" value="Genomic_DNA"/>
</dbReference>
<dbReference type="OrthoDB" id="423069at2759"/>
<evidence type="ECO:0000313" key="2">
    <source>
        <dbReference type="Proteomes" id="UP000447434"/>
    </source>
</evidence>
<protein>
    <submittedName>
        <fullName evidence="1">Uncharacterized protein</fullName>
    </submittedName>
</protein>
<comment type="caution">
    <text evidence="1">The sequence shown here is derived from an EMBL/GenBank/DDBJ whole genome shotgun (WGS) entry which is preliminary data.</text>
</comment>
<proteinExistence type="predicted"/>
<accession>A0A6A4NF10</accession>
<keyword evidence="2" id="KW-1185">Reference proteome</keyword>